<feature type="binding site" evidence="7">
    <location>
        <position position="78"/>
    </location>
    <ligand>
        <name>Zn(2+)</name>
        <dbReference type="ChEBI" id="CHEBI:29105"/>
        <label>1</label>
    </ligand>
</feature>
<name>A0A1B1RZB9_9BACL</name>
<dbReference type="CDD" id="cd03884">
    <property type="entry name" value="M20_bAS"/>
    <property type="match status" value="1"/>
</dbReference>
<keyword evidence="6" id="KW-0464">Manganese</keyword>
<evidence type="ECO:0000256" key="2">
    <source>
        <dbReference type="ARBA" id="ARBA00006153"/>
    </source>
</evidence>
<feature type="binding site" evidence="7">
    <location>
        <position position="382"/>
    </location>
    <ligand>
        <name>Zn(2+)</name>
        <dbReference type="ChEBI" id="CHEBI:29105"/>
        <label>2</label>
    </ligand>
</feature>
<gene>
    <name evidence="9" type="ORF">I858_004375</name>
</gene>
<evidence type="ECO:0000313" key="10">
    <source>
        <dbReference type="Proteomes" id="UP000053354"/>
    </source>
</evidence>
<dbReference type="InterPro" id="IPR036264">
    <property type="entry name" value="Bact_exopeptidase_dim_dom"/>
</dbReference>
<dbReference type="STRING" id="1302659.I858_004375"/>
<dbReference type="Gene3D" id="3.40.630.10">
    <property type="entry name" value="Zn peptidases"/>
    <property type="match status" value="1"/>
</dbReference>
<comment type="subunit">
    <text evidence="3">Homodimer.</text>
</comment>
<evidence type="ECO:0000256" key="6">
    <source>
        <dbReference type="ARBA" id="ARBA00023211"/>
    </source>
</evidence>
<feature type="binding site" evidence="8">
    <location>
        <position position="290"/>
    </location>
    <ligand>
        <name>allantoate</name>
        <dbReference type="ChEBI" id="CHEBI:17536"/>
    </ligand>
</feature>
<dbReference type="Gene3D" id="3.30.70.360">
    <property type="match status" value="1"/>
</dbReference>
<evidence type="ECO:0000256" key="7">
    <source>
        <dbReference type="PIRSR" id="PIRSR001235-1"/>
    </source>
</evidence>
<evidence type="ECO:0000256" key="3">
    <source>
        <dbReference type="ARBA" id="ARBA00011738"/>
    </source>
</evidence>
<dbReference type="SUPFAM" id="SSF55031">
    <property type="entry name" value="Bacterial exopeptidase dimerisation domain"/>
    <property type="match status" value="1"/>
</dbReference>
<dbReference type="PIRSF" id="PIRSF001235">
    <property type="entry name" value="Amidase_carbamoylase"/>
    <property type="match status" value="1"/>
</dbReference>
<reference evidence="9" key="1">
    <citation type="submission" date="2016-10" db="EMBL/GenBank/DDBJ databases">
        <authorList>
            <person name="See-Too W.S."/>
        </authorList>
    </citation>
    <scope>NUCLEOTIDE SEQUENCE</scope>
    <source>
        <strain evidence="9">L10.15</strain>
    </source>
</reference>
<protein>
    <submittedName>
        <fullName evidence="9">Zn-dependent hydrolase</fullName>
    </submittedName>
</protein>
<feature type="binding site" evidence="7">
    <location>
        <position position="89"/>
    </location>
    <ligand>
        <name>Zn(2+)</name>
        <dbReference type="ChEBI" id="CHEBI:29105"/>
        <label>1</label>
    </ligand>
</feature>
<proteinExistence type="inferred from homology"/>
<evidence type="ECO:0000256" key="8">
    <source>
        <dbReference type="PIRSR" id="PIRSR001235-2"/>
    </source>
</evidence>
<keyword evidence="7" id="KW-0862">Zinc</keyword>
<dbReference type="SUPFAM" id="SSF53187">
    <property type="entry name" value="Zn-dependent exopeptidases"/>
    <property type="match status" value="1"/>
</dbReference>
<evidence type="ECO:0000256" key="5">
    <source>
        <dbReference type="ARBA" id="ARBA00022801"/>
    </source>
</evidence>
<comment type="cofactor">
    <cofactor evidence="7">
        <name>Zn(2+)</name>
        <dbReference type="ChEBI" id="CHEBI:29105"/>
    </cofactor>
    <text evidence="7">Binds 2 Zn(2+) ions per subunit.</text>
</comment>
<dbReference type="PANTHER" id="PTHR32494:SF19">
    <property type="entry name" value="ALLANTOATE DEIMINASE-RELATED"/>
    <property type="match status" value="1"/>
</dbReference>
<keyword evidence="5 9" id="KW-0378">Hydrolase</keyword>
<feature type="binding site" evidence="8">
    <location>
        <position position="213"/>
    </location>
    <ligand>
        <name>allantoate</name>
        <dbReference type="ChEBI" id="CHEBI:17536"/>
    </ligand>
</feature>
<keyword evidence="4 7" id="KW-0479">Metal-binding</keyword>
<dbReference type="Proteomes" id="UP000053354">
    <property type="component" value="Chromosome"/>
</dbReference>
<dbReference type="RefSeq" id="WP_049694902.1">
    <property type="nucleotide sequence ID" value="NZ_CP016540.2"/>
</dbReference>
<evidence type="ECO:0000256" key="1">
    <source>
        <dbReference type="ARBA" id="ARBA00001936"/>
    </source>
</evidence>
<dbReference type="NCBIfam" id="TIGR01879">
    <property type="entry name" value="hydantase"/>
    <property type="match status" value="1"/>
</dbReference>
<evidence type="ECO:0000313" key="9">
    <source>
        <dbReference type="EMBL" id="ANU26267.1"/>
    </source>
</evidence>
<feature type="binding site" evidence="8">
    <location>
        <position position="277"/>
    </location>
    <ligand>
        <name>allantoate</name>
        <dbReference type="ChEBI" id="CHEBI:17536"/>
    </ligand>
</feature>
<dbReference type="PANTHER" id="PTHR32494">
    <property type="entry name" value="ALLANTOATE DEIMINASE-RELATED"/>
    <property type="match status" value="1"/>
</dbReference>
<dbReference type="AlphaFoldDB" id="A0A1B1RZB9"/>
<keyword evidence="10" id="KW-1185">Reference proteome</keyword>
<dbReference type="InterPro" id="IPR002933">
    <property type="entry name" value="Peptidase_M20"/>
</dbReference>
<accession>A0A1B1RZB9</accession>
<dbReference type="KEGG" id="pll:I858_004375"/>
<feature type="binding site" evidence="7">
    <location>
        <position position="89"/>
    </location>
    <ligand>
        <name>Zn(2+)</name>
        <dbReference type="ChEBI" id="CHEBI:29105"/>
        <label>2</label>
    </ligand>
</feature>
<feature type="binding site" evidence="7">
    <location>
        <position position="124"/>
    </location>
    <ligand>
        <name>Zn(2+)</name>
        <dbReference type="ChEBI" id="CHEBI:29105"/>
        <label>2</label>
    </ligand>
</feature>
<dbReference type="GO" id="GO:0016813">
    <property type="term" value="F:hydrolase activity, acting on carbon-nitrogen (but not peptide) bonds, in linear amidines"/>
    <property type="evidence" value="ECO:0007669"/>
    <property type="project" value="InterPro"/>
</dbReference>
<comment type="cofactor">
    <cofactor evidence="1">
        <name>Mn(2+)</name>
        <dbReference type="ChEBI" id="CHEBI:29035"/>
    </cofactor>
</comment>
<comment type="similarity">
    <text evidence="2">Belongs to the peptidase M20 family.</text>
</comment>
<evidence type="ECO:0000256" key="4">
    <source>
        <dbReference type="ARBA" id="ARBA00022723"/>
    </source>
</evidence>
<dbReference type="OrthoDB" id="9808195at2"/>
<dbReference type="GO" id="GO:0046872">
    <property type="term" value="F:metal ion binding"/>
    <property type="evidence" value="ECO:0007669"/>
    <property type="project" value="UniProtKB-KW"/>
</dbReference>
<dbReference type="InterPro" id="IPR010158">
    <property type="entry name" value="Amidase_Cbmase"/>
</dbReference>
<dbReference type="Pfam" id="PF01546">
    <property type="entry name" value="Peptidase_M20"/>
    <property type="match status" value="1"/>
</dbReference>
<organism evidence="9 10">
    <name type="scientific">Planococcus versutus</name>
    <dbReference type="NCBI Taxonomy" id="1302659"/>
    <lineage>
        <taxon>Bacteria</taxon>
        <taxon>Bacillati</taxon>
        <taxon>Bacillota</taxon>
        <taxon>Bacilli</taxon>
        <taxon>Bacillales</taxon>
        <taxon>Caryophanaceae</taxon>
        <taxon>Planococcus</taxon>
    </lineage>
</organism>
<feature type="binding site" evidence="7">
    <location>
        <position position="188"/>
    </location>
    <ligand>
        <name>Zn(2+)</name>
        <dbReference type="ChEBI" id="CHEBI:29105"/>
        <label>1</label>
    </ligand>
</feature>
<sequence length="410" mass="44210">MKAWLIEQLQRLNMSEALVRPEGFTRQGYTTEETNAITVFRAIAEELGLASVEDAAGNIIARWEVPGGENAAVATGSHLDTVPNGGAFDGGAGIVCSLGAVKLLKQASFEPQRPIEVICFRSEESSRFGVSTIGSKAMSGLFDPTIGSLKDQHGTTLAEAVASQGFDWENLSKAKRPKEQLQSFVELHIEQGLHIVEHQKNYGVVKSIACPIRLTVTFNGKAGHTGTTPMDRRQDALTTAALFISFVQETALQLNDAYEKSLVATVSKLTSAPNSMNVIPHTVIAGVDIRSVDDLLKQKMAKAIRIEAERIEQTTGVSIAIDVLVDNPSVLLDPPLAEQLASDHETYSVHHMDSGAGHDVMNMAQVWPSGLLFIPCEDGLSHHPDESATAEDLVMGAELLARFLMEATTQ</sequence>
<dbReference type="EMBL" id="CP016540">
    <property type="protein sequence ID" value="ANU26267.1"/>
    <property type="molecule type" value="Genomic_DNA"/>
</dbReference>